<dbReference type="Proteomes" id="UP001626550">
    <property type="component" value="Unassembled WGS sequence"/>
</dbReference>
<comment type="caution">
    <text evidence="2">The sequence shown here is derived from an EMBL/GenBank/DDBJ whole genome shotgun (WGS) entry which is preliminary data.</text>
</comment>
<name>A0ABD2QIH9_9PLAT</name>
<feature type="region of interest" description="Disordered" evidence="1">
    <location>
        <begin position="52"/>
        <end position="71"/>
    </location>
</feature>
<gene>
    <name evidence="2" type="ORF">Ciccas_002004</name>
</gene>
<accession>A0ABD2QIH9</accession>
<dbReference type="AlphaFoldDB" id="A0ABD2QIH9"/>
<protein>
    <submittedName>
        <fullName evidence="2">Uncharacterized protein</fullName>
    </submittedName>
</protein>
<keyword evidence="3" id="KW-1185">Reference proteome</keyword>
<reference evidence="2 3" key="1">
    <citation type="submission" date="2024-11" db="EMBL/GenBank/DDBJ databases">
        <title>Adaptive evolution of stress response genes in parasites aligns with host niche diversity.</title>
        <authorList>
            <person name="Hahn C."/>
            <person name="Resl P."/>
        </authorList>
    </citation>
    <scope>NUCLEOTIDE SEQUENCE [LARGE SCALE GENOMIC DNA]</scope>
    <source>
        <strain evidence="2">EGGRZ-B1_66</strain>
        <tissue evidence="2">Body</tissue>
    </source>
</reference>
<evidence type="ECO:0000313" key="2">
    <source>
        <dbReference type="EMBL" id="KAL3319322.1"/>
    </source>
</evidence>
<sequence length="121" mass="13178">MADTTVTDSIKVEQETIQLSVNSKIWCSLPAVCYVGLVPVLAEQSAADLIPTTPGEATSTTTRKPGAQPITKPGSVPMLESLVDVAKHETTLEVYWQALKRLINKYSSFTFTSTEHKLVVK</sequence>
<dbReference type="EMBL" id="JBJKFK010000146">
    <property type="protein sequence ID" value="KAL3319322.1"/>
    <property type="molecule type" value="Genomic_DNA"/>
</dbReference>
<proteinExistence type="predicted"/>
<evidence type="ECO:0000256" key="1">
    <source>
        <dbReference type="SAM" id="MobiDB-lite"/>
    </source>
</evidence>
<organism evidence="2 3">
    <name type="scientific">Cichlidogyrus casuarinus</name>
    <dbReference type="NCBI Taxonomy" id="1844966"/>
    <lineage>
        <taxon>Eukaryota</taxon>
        <taxon>Metazoa</taxon>
        <taxon>Spiralia</taxon>
        <taxon>Lophotrochozoa</taxon>
        <taxon>Platyhelminthes</taxon>
        <taxon>Monogenea</taxon>
        <taxon>Monopisthocotylea</taxon>
        <taxon>Dactylogyridea</taxon>
        <taxon>Ancyrocephalidae</taxon>
        <taxon>Cichlidogyrus</taxon>
    </lineage>
</organism>
<feature type="compositionally biased region" description="Low complexity" evidence="1">
    <location>
        <begin position="52"/>
        <end position="62"/>
    </location>
</feature>
<evidence type="ECO:0000313" key="3">
    <source>
        <dbReference type="Proteomes" id="UP001626550"/>
    </source>
</evidence>